<accession>A0A1R3VJT8</accession>
<name>A0A1R3VJT8_9HYPH</name>
<keyword evidence="2" id="KW-1185">Reference proteome</keyword>
<reference evidence="2" key="1">
    <citation type="submission" date="2017-01" db="EMBL/GenBank/DDBJ databases">
        <authorList>
            <person name="Brunel B."/>
        </authorList>
    </citation>
    <scope>NUCLEOTIDE SEQUENCE [LARGE SCALE GENOMIC DNA]</scope>
</reference>
<sequence length="97" mass="10953">MSTRRGLWKNLSDSLSFAKSLLKDQIDSEVDIDTPLGRGFLFCQVRESRETQNRYVVVKAIGGDSTVFVPLDENSAKQLISFLQLSFLDQQPKNNNS</sequence>
<proteinExistence type="predicted"/>
<evidence type="ECO:0000313" key="2">
    <source>
        <dbReference type="Proteomes" id="UP000188388"/>
    </source>
</evidence>
<protein>
    <submittedName>
        <fullName evidence="1">Uncharacterized protein</fullName>
    </submittedName>
</protein>
<dbReference type="STRING" id="1631249.BQ8794_60022"/>
<dbReference type="AlphaFoldDB" id="A0A1R3VJT8"/>
<evidence type="ECO:0000313" key="1">
    <source>
        <dbReference type="EMBL" id="SIT58713.1"/>
    </source>
</evidence>
<dbReference type="RefSeq" id="WP_077381767.1">
    <property type="nucleotide sequence ID" value="NZ_FTPD01000056.1"/>
</dbReference>
<dbReference type="EMBL" id="FTPD01000056">
    <property type="protein sequence ID" value="SIT58713.1"/>
    <property type="molecule type" value="Genomic_DNA"/>
</dbReference>
<organism evidence="1 2">
    <name type="scientific">Mesorhizobium prunaredense</name>
    <dbReference type="NCBI Taxonomy" id="1631249"/>
    <lineage>
        <taxon>Bacteria</taxon>
        <taxon>Pseudomonadati</taxon>
        <taxon>Pseudomonadota</taxon>
        <taxon>Alphaproteobacteria</taxon>
        <taxon>Hyphomicrobiales</taxon>
        <taxon>Phyllobacteriaceae</taxon>
        <taxon>Mesorhizobium</taxon>
    </lineage>
</organism>
<gene>
    <name evidence="1" type="ORF">BQ8794_60022</name>
</gene>
<dbReference type="Proteomes" id="UP000188388">
    <property type="component" value="Unassembled WGS sequence"/>
</dbReference>